<feature type="chain" id="PRO_5030505778" description="Lipoprotein" evidence="1">
    <location>
        <begin position="19"/>
        <end position="188"/>
    </location>
</feature>
<protein>
    <recommendedName>
        <fullName evidence="4">Lipoprotein</fullName>
    </recommendedName>
</protein>
<dbReference type="EMBL" id="CP030219">
    <property type="protein sequence ID" value="AXD71561.1"/>
    <property type="molecule type" value="Genomic_DNA"/>
</dbReference>
<sequence length="188" mass="20237">MKKIAALCIAISFLTGCAVNLPFNNRLSYSAIKELRQSIHPTGAKINISWEPSGFPERIDVHGSSGFVGGGSRTRIPTGIALSARIEEAISSYADIAPDGKNLIIKVDDAQSKFEFASGLVNVTPTIDVADATFKATFNLDGDVWTKEYKSKLKDPTIGGTSETGLLEKAWDNIAVQVATDVARHLRQ</sequence>
<organism evidence="2 3">
    <name type="scientific">Salmonella enterica</name>
    <name type="common">Salmonella choleraesuis</name>
    <dbReference type="NCBI Taxonomy" id="28901"/>
    <lineage>
        <taxon>Bacteria</taxon>
        <taxon>Pseudomonadati</taxon>
        <taxon>Pseudomonadota</taxon>
        <taxon>Gammaproteobacteria</taxon>
        <taxon>Enterobacterales</taxon>
        <taxon>Enterobacteriaceae</taxon>
        <taxon>Salmonella</taxon>
    </lineage>
</organism>
<evidence type="ECO:0000313" key="2">
    <source>
        <dbReference type="EMBL" id="AXD71561.1"/>
    </source>
</evidence>
<proteinExistence type="predicted"/>
<evidence type="ECO:0000256" key="1">
    <source>
        <dbReference type="SAM" id="SignalP"/>
    </source>
</evidence>
<evidence type="ECO:0000313" key="3">
    <source>
        <dbReference type="Proteomes" id="UP000251994"/>
    </source>
</evidence>
<name>A0A7U6BI20_SALER</name>
<gene>
    <name evidence="2" type="ORF">CHC34_11720</name>
</gene>
<dbReference type="AlphaFoldDB" id="A0A7U6BI20"/>
<reference evidence="2 3" key="1">
    <citation type="submission" date="2018-06" db="EMBL/GenBank/DDBJ databases">
        <title>Completed Genome Sequences of 32 Strains from Various Serotypes of Salmonella enterica.</title>
        <authorList>
            <person name="Nash J.H.E."/>
            <person name="Robertson J."/>
            <person name="Bessonov K."/>
        </authorList>
    </citation>
    <scope>NUCLEOTIDE SEQUENCE [LARGE SCALE GENOMIC DNA]</scope>
    <source>
        <strain evidence="2 3">SA20021456</strain>
    </source>
</reference>
<dbReference type="Proteomes" id="UP000251994">
    <property type="component" value="Chromosome"/>
</dbReference>
<dbReference type="PROSITE" id="PS51257">
    <property type="entry name" value="PROKAR_LIPOPROTEIN"/>
    <property type="match status" value="1"/>
</dbReference>
<keyword evidence="1" id="KW-0732">Signal</keyword>
<dbReference type="RefSeq" id="WP_154807628.1">
    <property type="nucleotide sequence ID" value="NZ_CP030219.1"/>
</dbReference>
<accession>A0A7U6BI20</accession>
<feature type="signal peptide" evidence="1">
    <location>
        <begin position="1"/>
        <end position="18"/>
    </location>
</feature>
<evidence type="ECO:0008006" key="4">
    <source>
        <dbReference type="Google" id="ProtNLM"/>
    </source>
</evidence>